<keyword evidence="4" id="KW-1185">Reference proteome</keyword>
<reference evidence="4" key="1">
    <citation type="submission" date="2018-09" db="EMBL/GenBank/DDBJ databases">
        <authorList>
            <person name="Kim I."/>
        </authorList>
    </citation>
    <scope>NUCLEOTIDE SEQUENCE [LARGE SCALE GENOMIC DNA]</scope>
    <source>
        <strain evidence="4">DD4a</strain>
    </source>
</reference>
<sequence length="312" mass="32684">MPRSIDIAVPDQTGRTALVTGGSDGIGFHIASRLARAGAEVLLPVRSAAKGAAAADRIRSAVPGARIEVRPLDLASLASVEALADALLAEGRPLQMLVGNAGLMTPPTRRATADGFELQLGTNHLGHAALVLRLLPLLQAGRARVVSQISVAANSGAVLWDDLNQERSYHPGRAYSSSKIAFGLFGLELQRRSTAAGWGIRSDLAHPGVTPTNLLAAQPGMGRERDTAALRVIRGLSRRGILLGTAESAALPAVLAATRPGEDGGRFFGPGGPLHLGGAPAEQRLYSRLRSEEDAKRIWAESERLTGVRAPR</sequence>
<evidence type="ECO:0000313" key="4">
    <source>
        <dbReference type="Proteomes" id="UP000265742"/>
    </source>
</evidence>
<evidence type="ECO:0000313" key="3">
    <source>
        <dbReference type="EMBL" id="RIX28492.1"/>
    </source>
</evidence>
<accession>A0A3A1TW95</accession>
<organism evidence="3 4">
    <name type="scientific">Amnibacterium setariae</name>
    <dbReference type="NCBI Taxonomy" id="2306585"/>
    <lineage>
        <taxon>Bacteria</taxon>
        <taxon>Bacillati</taxon>
        <taxon>Actinomycetota</taxon>
        <taxon>Actinomycetes</taxon>
        <taxon>Micrococcales</taxon>
        <taxon>Microbacteriaceae</taxon>
        <taxon>Amnibacterium</taxon>
    </lineage>
</organism>
<dbReference type="InterPro" id="IPR002347">
    <property type="entry name" value="SDR_fam"/>
</dbReference>
<dbReference type="PANTHER" id="PTHR24320">
    <property type="entry name" value="RETINOL DEHYDROGENASE"/>
    <property type="match status" value="1"/>
</dbReference>
<dbReference type="PRINTS" id="PR00081">
    <property type="entry name" value="GDHRDH"/>
</dbReference>
<dbReference type="PANTHER" id="PTHR24320:SF148">
    <property type="entry name" value="NAD(P)-BINDING ROSSMANN-FOLD SUPERFAMILY PROTEIN"/>
    <property type="match status" value="1"/>
</dbReference>
<dbReference type="OrthoDB" id="4577644at2"/>
<dbReference type="InterPro" id="IPR036291">
    <property type="entry name" value="NAD(P)-bd_dom_sf"/>
</dbReference>
<comment type="similarity">
    <text evidence="1">Belongs to the short-chain dehydrogenases/reductases (SDR) family.</text>
</comment>
<protein>
    <submittedName>
        <fullName evidence="3">SDR family NAD(P)-dependent oxidoreductase</fullName>
    </submittedName>
</protein>
<comment type="caution">
    <text evidence="3">The sequence shown here is derived from an EMBL/GenBank/DDBJ whole genome shotgun (WGS) entry which is preliminary data.</text>
</comment>
<proteinExistence type="inferred from homology"/>
<gene>
    <name evidence="3" type="ORF">D1781_13790</name>
</gene>
<dbReference type="NCBIfam" id="NF004513">
    <property type="entry name" value="PRK05854.1"/>
    <property type="match status" value="1"/>
</dbReference>
<dbReference type="AlphaFoldDB" id="A0A3A1TW95"/>
<keyword evidence="2" id="KW-0560">Oxidoreductase</keyword>
<dbReference type="RefSeq" id="WP_119482802.1">
    <property type="nucleotide sequence ID" value="NZ_QXTG01000002.1"/>
</dbReference>
<dbReference type="Gene3D" id="3.40.50.720">
    <property type="entry name" value="NAD(P)-binding Rossmann-like Domain"/>
    <property type="match status" value="1"/>
</dbReference>
<dbReference type="EMBL" id="QXTG01000002">
    <property type="protein sequence ID" value="RIX28492.1"/>
    <property type="molecule type" value="Genomic_DNA"/>
</dbReference>
<name>A0A3A1TW95_9MICO</name>
<evidence type="ECO:0000256" key="2">
    <source>
        <dbReference type="ARBA" id="ARBA00023002"/>
    </source>
</evidence>
<dbReference type="SUPFAM" id="SSF51735">
    <property type="entry name" value="NAD(P)-binding Rossmann-fold domains"/>
    <property type="match status" value="1"/>
</dbReference>
<dbReference type="Proteomes" id="UP000265742">
    <property type="component" value="Unassembled WGS sequence"/>
</dbReference>
<dbReference type="Pfam" id="PF00106">
    <property type="entry name" value="adh_short"/>
    <property type="match status" value="1"/>
</dbReference>
<dbReference type="GO" id="GO:0016491">
    <property type="term" value="F:oxidoreductase activity"/>
    <property type="evidence" value="ECO:0007669"/>
    <property type="project" value="UniProtKB-KW"/>
</dbReference>
<evidence type="ECO:0000256" key="1">
    <source>
        <dbReference type="ARBA" id="ARBA00006484"/>
    </source>
</evidence>